<feature type="domain" description="PI3K/PI4K catalytic" evidence="10">
    <location>
        <begin position="2880"/>
        <end position="3266"/>
    </location>
</feature>
<proteinExistence type="predicted"/>
<dbReference type="InterPro" id="IPR003152">
    <property type="entry name" value="FATC_dom"/>
</dbReference>
<dbReference type="Gene3D" id="1.25.10.10">
    <property type="entry name" value="Leucine-rich Repeat Variant"/>
    <property type="match status" value="1"/>
</dbReference>
<evidence type="ECO:0000256" key="7">
    <source>
        <dbReference type="ARBA" id="ARBA00023161"/>
    </source>
</evidence>
<evidence type="ECO:0000313" key="12">
    <source>
        <dbReference type="EMBL" id="GAX80940.1"/>
    </source>
</evidence>
<dbReference type="PANTHER" id="PTHR11139:SF124">
    <property type="entry name" value="NON-SPECIFIC SERINE_THREONINE PROTEIN KINASE"/>
    <property type="match status" value="1"/>
</dbReference>
<evidence type="ECO:0000256" key="6">
    <source>
        <dbReference type="ARBA" id="ARBA00022840"/>
    </source>
</evidence>
<feature type="region of interest" description="Disordered" evidence="9">
    <location>
        <begin position="4450"/>
        <end position="4472"/>
    </location>
</feature>
<feature type="coiled-coil region" evidence="8">
    <location>
        <begin position="3285"/>
        <end position="3312"/>
    </location>
</feature>
<name>A0A250XDT9_9CHLO</name>
<evidence type="ECO:0000256" key="5">
    <source>
        <dbReference type="ARBA" id="ARBA00022777"/>
    </source>
</evidence>
<organism evidence="12 13">
    <name type="scientific">Chlamydomonas eustigma</name>
    <dbReference type="NCBI Taxonomy" id="1157962"/>
    <lineage>
        <taxon>Eukaryota</taxon>
        <taxon>Viridiplantae</taxon>
        <taxon>Chlorophyta</taxon>
        <taxon>core chlorophytes</taxon>
        <taxon>Chlorophyceae</taxon>
        <taxon>CS clade</taxon>
        <taxon>Chlamydomonadales</taxon>
        <taxon>Chlamydomonadaceae</taxon>
        <taxon>Chlamydomonas</taxon>
    </lineage>
</organism>
<dbReference type="InterPro" id="IPR050517">
    <property type="entry name" value="DDR_Repair_Kinase"/>
</dbReference>
<feature type="domain" description="FATC" evidence="11">
    <location>
        <begin position="5045"/>
        <end position="5077"/>
    </location>
</feature>
<feature type="compositionally biased region" description="Polar residues" evidence="9">
    <location>
        <begin position="4452"/>
        <end position="4466"/>
    </location>
</feature>
<feature type="region of interest" description="Disordered" evidence="9">
    <location>
        <begin position="1736"/>
        <end position="1763"/>
    </location>
</feature>
<dbReference type="STRING" id="1157962.A0A250XDT9"/>
<evidence type="ECO:0000256" key="3">
    <source>
        <dbReference type="ARBA" id="ARBA00022737"/>
    </source>
</evidence>
<evidence type="ECO:0000256" key="4">
    <source>
        <dbReference type="ARBA" id="ARBA00022741"/>
    </source>
</evidence>
<feature type="region of interest" description="Disordered" evidence="9">
    <location>
        <begin position="891"/>
        <end position="923"/>
    </location>
</feature>
<evidence type="ECO:0000256" key="8">
    <source>
        <dbReference type="SAM" id="Coils"/>
    </source>
</evidence>
<feature type="compositionally biased region" description="Low complexity" evidence="9">
    <location>
        <begin position="1883"/>
        <end position="1896"/>
    </location>
</feature>
<sequence length="5077" mass="537033">MPPQALDVPGTVKLSLSPGESVAKRVASLKLLQEYFQGPEAGGRVLRWLPSILPQLLPLLAEPQPEVRAAAAPCLGVLGAQAAVILPSPVSSQKTASHNAPAVNRQHQAAPHPLPLPALYGRSQRQVEVLQPPRGGRHNLQQQQVRKGPGATQSSSTPYPPTSKDVALKPVPASDPPNAFFNWCLEALSRDAGPGVKTGTALSAGVKETLLSSLKLCLERLPRLLLAKHAARIMDVCMAVLEAETTGLSLVRPLLSVMNLASPALDEPPGSASTIPHSASLPSPGIHPVPSTGSSQQWGSRFTDLMDILLGWWLDPAFTTDHREEVSQLVVSLGERWSTHLGFANDIARNLVDDLEALSASKTASAPPAVAAAGEVRSDSAASFKLLSGALAAFIAPAASTTPQSSLQLLQLLPRLLKALLSGLSPPCSTRPADVLSTAAAAGSCLGIFVSALICGCCGVPQGDRSLSHSPPASASMPVDSTIRSYILSINGAECESMEDASFWAVNLTLKEMLLPALSLPSGHLLLAPVLSSMTAMLRCLCRVNPQRVSEELLAMKPPNASMLTPRVSSPLTLLPVAAVASFTAQNSTTETPCDATEVVEHHQQVADQQEESKPTSAATPLLIRDSGQSSGGHQWGVLPSHFWAMRSSSSMLTQRAMSAFLSECLLLPAPISAPLLSAMIHDIRLFQKSNRKQPLPDGPSRPLQQSSQSITSASKASVLGEVTAHTPSGTNVLMKSTETALTSGSFLTPFVMTSDAAVGLLPLTITGGGGSNLTSQYVKGGSSTLEPPSGGMSLTGAPASAAMYVSDAACQDEGMPGVADAACQDEGMSGVAAELAGLALSDGKQEEAVSLSMSQLLPSGMSRAATQPAGSFELTDYETPVDSLVSQQAVQIDQSRDHEAAGLQASPSLSLNPKPSLSLPPAVNSLQVRTQESQGRLTTEIMQSTNKDASNLIQGSDGGHPETLVSRPGHAAAAAAAAATSTSSLVLESVIPEAALVEVDTPSVTKTALDEMPATSCNVQILTFNTSTLLLALITWSKRAAHVSRNGPASLSTAFSDRALLLQLQDAALDTFMTAVSRDFAPTYDGGKAGHDSQVTRQIHAVAMSLFNLWVQSTLQLLSCPVSSHPTCVGDASGDAELALHHVAVQAVHVLKEIVDSRRVRMLCAGLLHLAAGQALQNILEALLRCRDLHHTHPSNGEISGTGRVVEVVEGDDKVQQSAGHQHLSLVPYPAILVMMGIIKTLSKDPLPEVRKSALVPALTLSLSYIPSSLQLRLQLLSALVTTALEGMADMDSSVSSASAGLLVSLSGAALSASLQSSAPVTTSSWHPELAGIAASSQLLLLPEWHHHLGAADVLFRPEQLLKLFDLLVPDSAVLGGVLLKRKQQQVLEDGTDSAMAGTVDSTSTLSTLRSDAEAFLRLLSSLQPRLSLTQIAVPPSNPATHSQTLGGRAHQASISGHQNKVVSTMQHTHRQLRALGTVSRHEVAWQLIQTAARSCVTSRMITHAGGPYQTFAALERMLRVSLARMTQQAAASGPSSAASRDHGLAAGVPQSREAVLLVLELMGALERAIHHAGEGGRNSPPFQQPLLAFFAANERVCADWLTKTMRPLLLQVSCTAQAHYHAVHHGCLRLADLRGRLKVLQATRQQALAALTASTSTTAATTSAKVASAASGVGATAAAGGAGAGKAAHTSQPQKSGPGSAASVEKKRGGTVAAAPAAVVPTVLQLKKNKGMASVPGQSSVLQGHVPPGPSTAHAATTSGPAQALQSANDSLSHMAVEVFKVLQQVSASMLALQDGEGLLGLHTWSCRAFEPLLLLLKQQHSLAMKQLQKQQAHLPSGAESKEELGLSWPNADGIDGEEDTDLPFGDAPRLASRGKKQHGTSTAAASPAVATSPGRAPPGSTEVPTRHCYEGYLPWLHALALQAQGRYEHAAKEFSSFLSQEPWFPSTTSKSSNAASGAASAQESFSNSTHMEDVLSSHMEVRLFVAERLAECYASVADWSGLHKSASEHQGMAAKDTNYATWWAEVSQKMQSHFATASYDVAPGPSAVDVTAFKLDAPHNSLLASIQAAHQVLLVSTDNSSNQQQVDSSRVAATQQAVAAATASLEGAWRVLSEDIETAGLMEGLPQVRQHLILVTNLNQLASRLNTWLELQQRTGSQKGLAPWQQGLSFMQQLTKQQNAVTSLRMPAALSGWPWCSHHAGPVLPSGGPPKGLSLGTLLLPASASAAMSEAGAAVAADVSTLLQLHRVARVCDALDRREWSDHDAVTYGPCYPHASKALLLQTVHSARTSSNFALCARMLPNVLSSFCSTSSSGQKSSGSQVPVDMPSSQAASAAMVECLVSVLQIEAHGAPSLLKSVSRMLTALRPFIMEETALQSLLSVKISTIEDTTMTWDLAHAFLASSSWLSRSPAAVTSGASVAAGVNWAVVLKNLHSASETQQHVMQQDCSDATAAVAALAIKSCPASILLGHPAESACTLLALTLCPDLSAAWLQWGNLLYAWTKEQRQASKAQAAAVGKLGGALTLTPSEVSSEGMDGYGAVVQALSQYLRLTAGSVRRVEDCSVGQKEQHLPLLLRLLKIIVRHGPSLETSLSESLSSFPATVWQPAAPQLLAQLPSSTTPEAARRLLLSRLSALAADSPLSLLYPCVVEARIAESAEKEMTQELRVLIHQLESSQPRMVSELRVFMSEAQRVTVTWEERWHALLGELQADVGRRFVTLQAEATRLADKAALIGAEQRNSLLVERYKALMSPIMLLLERNLKSNAAAEPETPYERWFLRQVLPRLRSAMTIFKKPPSFQSMDGSVDLSSLQASWQPVKAVLQLLSRAMQQPLQDLRQLSPSLANLKNSMIPLPGHETLISTSSDTAHSGEGLFLSSVAPLMTVLPTKTRPKKLDMLGSNGHAYVYLLKGRDDLRADEKLMQVMRSVNALLRSDPTSAKLGLSVRHYSVTPLGERTGLIQWVRGTFSLFSLFRQWQADAQARQEAIAAARKHAEATAAAMAATSAAPGSSSSGSAVSSGARITSSITVFPPLPQLPVMALSSRPADLFYARLVPALAEAGVSGGLTTPRKEWPLDVLKKVLLQLVSEAPKDILSNELWCGSGSAAAHWHRKRKFGVSLAATSVVGYLLGIGDRHMDNILLDQESAELVHIDYNVCFEKGAKLRIPEVVPFRLTQVLAVALGPVGPEGLFRTCLETGLTALRTRREGLAALLDAVLGDPGVEWSAEREDAAARQDLELAVSLQLFASRMEELRDQLQIQVSELLPALDGPGGALCGYIQAHAFLAAGKQAADEAREKAAEAQATLEATAAEEAAAGAAAQAASSSLLPLLEEMARLRTAAEGALQECMHWTQQHFHTLAMLRDGGLDEQLSGMWKFAQSDTPLLLLSLEGAPHVSAHQHLLPQAGMVSEALGPAAQPPFVSAELLQACHVLDEQVTELAVQRDTLTSDAAAALSTYSQMLRQLLPGTYPSGACHHGWGQCLSGIMGASGPQAAAALQEAALAAPDQPNLEEVASVWKGLSLGYQWSESVTTIATGRSLDEGDNGTADLVHDRQHLKSVLQTVMQQWIGKSSFLAEGSAQVILQDDPHESLELDTVRCLKATVTAGEGAENTEEGTRPVNLVQQGGSCKAMALKSFYQQLLQAMMREAESLHCQSTNRPWGHDVEHVTEIFKAANRHLPGGVAAVPLSSATPLLPSNVQQKDAGTLLSAPDSALDSGRYPVRGLMGLTAGIKKLLEMALASGFLTDNSVHEAVGMSSSREGSVTAVSSPHLHTLDQCFMVFTAAEAVVETWGQGYLADLAGFVAAEFGKAPVSSDPSVFHPAATQDAHNEAFDNQLAPMKKTSSQNNHSHSTTPAAAAAADSEHSQLSAAVGTGGSSDQRLSLVVGRCMKFVDSACKRISELLEAAWAHQKELEEHADLLVGFVERKQDLLHKLSKLGYSVAHVDILLMECSGLQAGEEEIHHQLAVQYQDLVSKWDRRGVHADELRYQGHVLYDALEQCLTQFYDTAVGAGAGSVIPPPGVNSSVVQLDTTTALPVMNAMLALQNEQLQRSQHDVGGRDKKGGAVEWIHPSRLLGGLTAGLLQLHHTLSHLHEPGGGAVTDQPPDVDVLLPSHIFPSSLQRWSTGISAAYSIQSVLHAVSTRSSALQVSPLLLGGYAERKVKLPDGEARESDMLKASTFATHDNDALNHRLNPIFWLWHVENVCSEKVHGVVRTAVVPYLRSIVESMYGSLSIESPKDMKHAAGPSLSPARKSIVPTLHEGTREVTKLQSFSPGGDSSHLPELVKFDDFGEDGGLLLGGLEDMQLEQEQEEEDDVNSAGEVASRDIPLASVVYGEMGRAMHSAQSAGQQSNMGVKPFSGTSPLSSDPVALVHALTSVVTSASLGAMAGARVQAAASLGARVQASAEAGKLLSRYRGGWQQERLRFLATFGWLHEHVLLQQGSCMNDRMLGTTGTSEKAPSHSNADNAMHKDEEGHDSSMMMVMTPAQAVGQALRGVRDPLGVSGTGRKLGLSSGGRVSRAGNSRVSGGGQPSLNEEGVGRAQTMHALMSFVQQFPGIEQRLQLWEGTSTQAVQQVQEMLLAAVQGAQQQQQLGAAASDELLIVTQALQALLVRRQRWLTASRQMLGAIAHAASIVLHFEYSREGAAFLPGALPAGGEGSGTGMVVPDAFRGCRDLLENANAVVEKLASVDHDLSTAQARTEEAYRKKLEASKVIEAALAASGAGDVQLRSQLPLLAVGSAELSEFVAALGEGLQDSAPLLRQDVGRLLQQLTTAVARQPAAKDIAAMATRVGSQHKMVSELLEQLGTELPAMHAALGVVAERTAGSELPEAVLLAAMTDPRLVTEDPVLLAAAEMRGRCLMEELEAIVNKLGPRVQQLLDLGGALQRLLTELESLAAAAGSVAGAIQSEHMLMGQVGVEVEEDEGLLGDVNTSTNNKALDVGHDVRTGDSVPARTAVLGGGSVGGGWRWGASSGPSSARHRHADETRRRTFAAAALRRCIVKLEGRDGMLLPSSAGQVASTTAPGQEQQQQQPLLLQQAASNVAAMSVMQQADQLIRQACSVDRLSQMFEGWMPWL</sequence>
<evidence type="ECO:0000313" key="13">
    <source>
        <dbReference type="Proteomes" id="UP000232323"/>
    </source>
</evidence>
<feature type="region of interest" description="Disordered" evidence="9">
    <location>
        <begin position="4505"/>
        <end position="4534"/>
    </location>
</feature>
<gene>
    <name evidence="12" type="ORF">CEUSTIGMA_g8375.t1</name>
</gene>
<dbReference type="SMART" id="SM01343">
    <property type="entry name" value="FATC"/>
    <property type="match status" value="1"/>
</dbReference>
<accession>A0A250XDT9</accession>
<feature type="region of interest" description="Disordered" evidence="9">
    <location>
        <begin position="134"/>
        <end position="169"/>
    </location>
</feature>
<dbReference type="InterPro" id="IPR031559">
    <property type="entry name" value="SMG1"/>
</dbReference>
<dbReference type="InterPro" id="IPR000403">
    <property type="entry name" value="PI3/4_kinase_cat_dom"/>
</dbReference>
<dbReference type="InterPro" id="IPR036940">
    <property type="entry name" value="PI3/4_kinase_cat_sf"/>
</dbReference>
<evidence type="ECO:0000256" key="2">
    <source>
        <dbReference type="ARBA" id="ARBA00022679"/>
    </source>
</evidence>
<evidence type="ECO:0000256" key="1">
    <source>
        <dbReference type="ARBA" id="ARBA00012513"/>
    </source>
</evidence>
<dbReference type="Pfam" id="PF02260">
    <property type="entry name" value="FATC"/>
    <property type="match status" value="1"/>
</dbReference>
<dbReference type="PROSITE" id="PS00916">
    <property type="entry name" value="PI3_4_KINASE_2"/>
    <property type="match status" value="1"/>
</dbReference>
<dbReference type="Gene3D" id="3.30.1010.10">
    <property type="entry name" value="Phosphatidylinositol 3-kinase Catalytic Subunit, Chain A, domain 4"/>
    <property type="match status" value="1"/>
</dbReference>
<dbReference type="SMART" id="SM00146">
    <property type="entry name" value="PI3Kc"/>
    <property type="match status" value="1"/>
</dbReference>
<dbReference type="InterPro" id="IPR018936">
    <property type="entry name" value="PI3/4_kinase_CS"/>
</dbReference>
<dbReference type="Pfam" id="PF00454">
    <property type="entry name" value="PI3_PI4_kinase"/>
    <property type="match status" value="2"/>
</dbReference>
<dbReference type="Gene3D" id="1.10.1070.11">
    <property type="entry name" value="Phosphatidylinositol 3-/4-kinase, catalytic domain"/>
    <property type="match status" value="1"/>
</dbReference>
<reference evidence="12 13" key="1">
    <citation type="submission" date="2017-08" db="EMBL/GenBank/DDBJ databases">
        <title>Acidophilic green algal genome provides insights into adaptation to an acidic environment.</title>
        <authorList>
            <person name="Hirooka S."/>
            <person name="Hirose Y."/>
            <person name="Kanesaki Y."/>
            <person name="Higuchi S."/>
            <person name="Fujiwara T."/>
            <person name="Onuma R."/>
            <person name="Era A."/>
            <person name="Ohbayashi R."/>
            <person name="Uzuka A."/>
            <person name="Nozaki H."/>
            <person name="Yoshikawa H."/>
            <person name="Miyagishima S.Y."/>
        </authorList>
    </citation>
    <scope>NUCLEOTIDE SEQUENCE [LARGE SCALE GENOMIC DNA]</scope>
    <source>
        <strain evidence="12 13">NIES-2499</strain>
    </source>
</reference>
<keyword evidence="7" id="KW-0866">Nonsense-mediated mRNA decay</keyword>
<dbReference type="Pfam" id="PF15785">
    <property type="entry name" value="SMG1"/>
    <property type="match status" value="2"/>
</dbReference>
<feature type="region of interest" description="Disordered" evidence="9">
    <location>
        <begin position="92"/>
        <end position="118"/>
    </location>
</feature>
<dbReference type="GO" id="GO:0004674">
    <property type="term" value="F:protein serine/threonine kinase activity"/>
    <property type="evidence" value="ECO:0007669"/>
    <property type="project" value="UniProtKB-EC"/>
</dbReference>
<keyword evidence="5" id="KW-0418">Kinase</keyword>
<feature type="region of interest" description="Disordered" evidence="9">
    <location>
        <begin position="3840"/>
        <end position="3877"/>
    </location>
</feature>
<dbReference type="OrthoDB" id="515939at2759"/>
<dbReference type="InterPro" id="IPR011009">
    <property type="entry name" value="Kinase-like_dom_sf"/>
</dbReference>
<dbReference type="InterPro" id="IPR000357">
    <property type="entry name" value="HEAT"/>
</dbReference>
<dbReference type="InterPro" id="IPR011989">
    <property type="entry name" value="ARM-like"/>
</dbReference>
<dbReference type="InterPro" id="IPR016024">
    <property type="entry name" value="ARM-type_fold"/>
</dbReference>
<feature type="compositionally biased region" description="Low complexity" evidence="9">
    <location>
        <begin position="3842"/>
        <end position="3860"/>
    </location>
</feature>
<feature type="region of interest" description="Disordered" evidence="9">
    <location>
        <begin position="1680"/>
        <end position="1710"/>
    </location>
</feature>
<keyword evidence="2" id="KW-0808">Transferase</keyword>
<dbReference type="Pfam" id="PF02985">
    <property type="entry name" value="HEAT"/>
    <property type="match status" value="1"/>
</dbReference>
<keyword evidence="8" id="KW-0175">Coiled coil</keyword>
<dbReference type="PANTHER" id="PTHR11139">
    <property type="entry name" value="ATAXIA TELANGIECTASIA MUTATED ATM -RELATED"/>
    <property type="match status" value="1"/>
</dbReference>
<dbReference type="GO" id="GO:0005634">
    <property type="term" value="C:nucleus"/>
    <property type="evidence" value="ECO:0007669"/>
    <property type="project" value="TreeGrafter"/>
</dbReference>
<keyword evidence="4" id="KW-0547">Nucleotide-binding</keyword>
<protein>
    <recommendedName>
        <fullName evidence="1">non-specific serine/threonine protein kinase</fullName>
        <ecNumber evidence="1">2.7.11.1</ecNumber>
    </recommendedName>
</protein>
<feature type="compositionally biased region" description="Low complexity" evidence="9">
    <location>
        <begin position="705"/>
        <end position="717"/>
    </location>
</feature>
<comment type="caution">
    <text evidence="12">The sequence shown here is derived from an EMBL/GenBank/DDBJ whole genome shotgun (WGS) entry which is preliminary data.</text>
</comment>
<keyword evidence="13" id="KW-1185">Reference proteome</keyword>
<dbReference type="GO" id="GO:0000184">
    <property type="term" value="P:nuclear-transcribed mRNA catabolic process, nonsense-mediated decay"/>
    <property type="evidence" value="ECO:0007669"/>
    <property type="project" value="UniProtKB-KW"/>
</dbReference>
<dbReference type="EMBL" id="BEGY01000058">
    <property type="protein sequence ID" value="GAX80940.1"/>
    <property type="molecule type" value="Genomic_DNA"/>
</dbReference>
<evidence type="ECO:0000259" key="11">
    <source>
        <dbReference type="PROSITE" id="PS51190"/>
    </source>
</evidence>
<feature type="region of interest" description="Disordered" evidence="9">
    <location>
        <begin position="1836"/>
        <end position="1906"/>
    </location>
</feature>
<evidence type="ECO:0000259" key="10">
    <source>
        <dbReference type="PROSITE" id="PS50290"/>
    </source>
</evidence>
<feature type="compositionally biased region" description="Low complexity" evidence="9">
    <location>
        <begin position="907"/>
        <end position="922"/>
    </location>
</feature>
<feature type="region of interest" description="Disordered" evidence="9">
    <location>
        <begin position="691"/>
        <end position="717"/>
    </location>
</feature>
<dbReference type="PROSITE" id="PS50290">
    <property type="entry name" value="PI3_4_KINASE_3"/>
    <property type="match status" value="1"/>
</dbReference>
<dbReference type="EC" id="2.7.11.1" evidence="1"/>
<evidence type="ECO:0000256" key="9">
    <source>
        <dbReference type="SAM" id="MobiDB-lite"/>
    </source>
</evidence>
<dbReference type="SUPFAM" id="SSF48371">
    <property type="entry name" value="ARM repeat"/>
    <property type="match status" value="1"/>
</dbReference>
<dbReference type="GO" id="GO:0005524">
    <property type="term" value="F:ATP binding"/>
    <property type="evidence" value="ECO:0007669"/>
    <property type="project" value="UniProtKB-KW"/>
</dbReference>
<keyword evidence="3" id="KW-0677">Repeat</keyword>
<keyword evidence="6" id="KW-0067">ATP-binding</keyword>
<dbReference type="SUPFAM" id="SSF56112">
    <property type="entry name" value="Protein kinase-like (PK-like)"/>
    <property type="match status" value="1"/>
</dbReference>
<dbReference type="PROSITE" id="PS51190">
    <property type="entry name" value="FATC"/>
    <property type="match status" value="1"/>
</dbReference>
<dbReference type="Proteomes" id="UP000232323">
    <property type="component" value="Unassembled WGS sequence"/>
</dbReference>